<keyword evidence="2" id="KW-0808">Transferase</keyword>
<dbReference type="GO" id="GO:0032259">
    <property type="term" value="P:methylation"/>
    <property type="evidence" value="ECO:0007669"/>
    <property type="project" value="UniProtKB-KW"/>
</dbReference>
<gene>
    <name evidence="5" type="ORF">ACFOZ7_11700</name>
</gene>
<accession>A0ABD5P039</accession>
<keyword evidence="1 5" id="KW-0489">Methyltransferase</keyword>
<name>A0ABD5P039_9EURY</name>
<dbReference type="InterPro" id="IPR041698">
    <property type="entry name" value="Methyltransf_25"/>
</dbReference>
<comment type="caution">
    <text evidence="5">The sequence shown here is derived from an EMBL/GenBank/DDBJ whole genome shotgun (WGS) entry which is preliminary data.</text>
</comment>
<dbReference type="SUPFAM" id="SSF53335">
    <property type="entry name" value="S-adenosyl-L-methionine-dependent methyltransferases"/>
    <property type="match status" value="1"/>
</dbReference>
<dbReference type="Proteomes" id="UP001595821">
    <property type="component" value="Unassembled WGS sequence"/>
</dbReference>
<dbReference type="AlphaFoldDB" id="A0ABD5P039"/>
<dbReference type="PANTHER" id="PTHR43861">
    <property type="entry name" value="TRANS-ACONITATE 2-METHYLTRANSFERASE-RELATED"/>
    <property type="match status" value="1"/>
</dbReference>
<dbReference type="CDD" id="cd02440">
    <property type="entry name" value="AdoMet_MTases"/>
    <property type="match status" value="1"/>
</dbReference>
<evidence type="ECO:0000256" key="3">
    <source>
        <dbReference type="ARBA" id="ARBA00022691"/>
    </source>
</evidence>
<protein>
    <submittedName>
        <fullName evidence="5">Class I SAM-dependent methyltransferase</fullName>
    </submittedName>
</protein>
<evidence type="ECO:0000256" key="2">
    <source>
        <dbReference type="ARBA" id="ARBA00022679"/>
    </source>
</evidence>
<evidence type="ECO:0000259" key="4">
    <source>
        <dbReference type="SMART" id="SM00650"/>
    </source>
</evidence>
<dbReference type="InterPro" id="IPR029063">
    <property type="entry name" value="SAM-dependent_MTases_sf"/>
</dbReference>
<dbReference type="Gene3D" id="3.40.50.150">
    <property type="entry name" value="Vaccinia Virus protein VP39"/>
    <property type="match status" value="1"/>
</dbReference>
<sequence length="259" mass="28613">MTKPGEEKANEWDTDAYDEEHSFVFEYGEGVVDLLEPAKDERILDLGCGTGHLTAQISNSGANVVGLDSSEEMVAKARKTYPECEFVHADARNFAFEDPFDAVFSNAALHWIPEQDAVLDSVADALVPEGRFVAELGGAGNVAAIVNAVRKEAAEHGYEVESPWYFPSIGEYATKLESHGFETRHATLFDRPTELDNGPDGLAEWLSMFGDSLLSVVPDEDQSTIISAVEDRLRDDLLQNGTWIADYRRLRVVAIQTRK</sequence>
<reference evidence="5 6" key="1">
    <citation type="journal article" date="2014" name="Int. J. Syst. Evol. Microbiol.">
        <title>Complete genome sequence of Corynebacterium casei LMG S-19264T (=DSM 44701T), isolated from a smear-ripened cheese.</title>
        <authorList>
            <consortium name="US DOE Joint Genome Institute (JGI-PGF)"/>
            <person name="Walter F."/>
            <person name="Albersmeier A."/>
            <person name="Kalinowski J."/>
            <person name="Ruckert C."/>
        </authorList>
    </citation>
    <scope>NUCLEOTIDE SEQUENCE [LARGE SCALE GENOMIC DNA]</scope>
    <source>
        <strain evidence="5 6">IBRC-M 10912</strain>
    </source>
</reference>
<dbReference type="RefSeq" id="WP_246971944.1">
    <property type="nucleotide sequence ID" value="NZ_CP095397.1"/>
</dbReference>
<dbReference type="InterPro" id="IPR020598">
    <property type="entry name" value="rRNA_Ade_methylase_Trfase_N"/>
</dbReference>
<proteinExistence type="predicted"/>
<evidence type="ECO:0000313" key="5">
    <source>
        <dbReference type="EMBL" id="MFC4247631.1"/>
    </source>
</evidence>
<feature type="domain" description="Ribosomal RNA adenine methylase transferase N-terminal" evidence="4">
    <location>
        <begin position="27"/>
        <end position="152"/>
    </location>
</feature>
<dbReference type="PANTHER" id="PTHR43861:SF1">
    <property type="entry name" value="TRANS-ACONITATE 2-METHYLTRANSFERASE"/>
    <property type="match status" value="1"/>
</dbReference>
<dbReference type="SMART" id="SM00650">
    <property type="entry name" value="rADc"/>
    <property type="match status" value="1"/>
</dbReference>
<evidence type="ECO:0000256" key="1">
    <source>
        <dbReference type="ARBA" id="ARBA00022603"/>
    </source>
</evidence>
<dbReference type="EMBL" id="JBHSDJ010000083">
    <property type="protein sequence ID" value="MFC4247631.1"/>
    <property type="molecule type" value="Genomic_DNA"/>
</dbReference>
<evidence type="ECO:0000313" key="6">
    <source>
        <dbReference type="Proteomes" id="UP001595821"/>
    </source>
</evidence>
<dbReference type="Pfam" id="PF13649">
    <property type="entry name" value="Methyltransf_25"/>
    <property type="match status" value="1"/>
</dbReference>
<dbReference type="GO" id="GO:0008168">
    <property type="term" value="F:methyltransferase activity"/>
    <property type="evidence" value="ECO:0007669"/>
    <property type="project" value="UniProtKB-KW"/>
</dbReference>
<dbReference type="GeneID" id="71852703"/>
<keyword evidence="3" id="KW-0949">S-adenosyl-L-methionine</keyword>
<organism evidence="5 6">
    <name type="scientific">Natribaculum luteum</name>
    <dbReference type="NCBI Taxonomy" id="1586232"/>
    <lineage>
        <taxon>Archaea</taxon>
        <taxon>Methanobacteriati</taxon>
        <taxon>Methanobacteriota</taxon>
        <taxon>Stenosarchaea group</taxon>
        <taxon>Halobacteria</taxon>
        <taxon>Halobacteriales</taxon>
        <taxon>Natrialbaceae</taxon>
        <taxon>Natribaculum</taxon>
    </lineage>
</organism>